<reference evidence="1" key="1">
    <citation type="submission" date="2020-06" db="EMBL/GenBank/DDBJ databases">
        <authorList>
            <person name="Li T."/>
            <person name="Hu X."/>
            <person name="Zhang T."/>
            <person name="Song X."/>
            <person name="Zhang H."/>
            <person name="Dai N."/>
            <person name="Sheng W."/>
            <person name="Hou X."/>
            <person name="Wei L."/>
        </authorList>
    </citation>
    <scope>NUCLEOTIDE SEQUENCE</scope>
    <source>
        <strain evidence="1">G02</strain>
        <tissue evidence="1">Leaf</tissue>
    </source>
</reference>
<organism evidence="1">
    <name type="scientific">Sesamum radiatum</name>
    <name type="common">Black benniseed</name>
    <dbReference type="NCBI Taxonomy" id="300843"/>
    <lineage>
        <taxon>Eukaryota</taxon>
        <taxon>Viridiplantae</taxon>
        <taxon>Streptophyta</taxon>
        <taxon>Embryophyta</taxon>
        <taxon>Tracheophyta</taxon>
        <taxon>Spermatophyta</taxon>
        <taxon>Magnoliopsida</taxon>
        <taxon>eudicotyledons</taxon>
        <taxon>Gunneridae</taxon>
        <taxon>Pentapetalae</taxon>
        <taxon>asterids</taxon>
        <taxon>lamiids</taxon>
        <taxon>Lamiales</taxon>
        <taxon>Pedaliaceae</taxon>
        <taxon>Sesamum</taxon>
    </lineage>
</organism>
<dbReference type="InterPro" id="IPR008587">
    <property type="entry name" value="FPP_plant"/>
</dbReference>
<proteinExistence type="predicted"/>
<evidence type="ECO:0000313" key="1">
    <source>
        <dbReference type="EMBL" id="KAL0325875.1"/>
    </source>
</evidence>
<comment type="caution">
    <text evidence="1">The sequence shown here is derived from an EMBL/GenBank/DDBJ whole genome shotgun (WGS) entry which is preliminary data.</text>
</comment>
<dbReference type="Pfam" id="PF05911">
    <property type="entry name" value="FPP"/>
    <property type="match status" value="1"/>
</dbReference>
<dbReference type="AlphaFoldDB" id="A0AAW2M2Z6"/>
<dbReference type="EMBL" id="JACGWJ010000023">
    <property type="protein sequence ID" value="KAL0325875.1"/>
    <property type="molecule type" value="Genomic_DNA"/>
</dbReference>
<accession>A0AAW2M2Z6</accession>
<gene>
    <name evidence="1" type="ORF">Sradi_5156800</name>
</gene>
<name>A0AAW2M2Z6_SESRA</name>
<protein>
    <submittedName>
        <fullName evidence="1">Filament-like plant protein 7</fullName>
    </submittedName>
</protein>
<sequence>MKSEVEMLGNDQVGTRRRKINPSLTSSVKFCVELAPDAPSKRINLLTEQLYTMEEQKNLKDTLNKKSNELQFSSTTFAHLASRLSGTEGQIEESLKGQTADESGKDLCFLKENSLAASSDVGSDDKASCAESWASALISELEHFKK</sequence>
<reference evidence="1" key="2">
    <citation type="journal article" date="2024" name="Plant">
        <title>Genomic evolution and insights into agronomic trait innovations of Sesamum species.</title>
        <authorList>
            <person name="Miao H."/>
            <person name="Wang L."/>
            <person name="Qu L."/>
            <person name="Liu H."/>
            <person name="Sun Y."/>
            <person name="Le M."/>
            <person name="Wang Q."/>
            <person name="Wei S."/>
            <person name="Zheng Y."/>
            <person name="Lin W."/>
            <person name="Duan Y."/>
            <person name="Cao H."/>
            <person name="Xiong S."/>
            <person name="Wang X."/>
            <person name="Wei L."/>
            <person name="Li C."/>
            <person name="Ma Q."/>
            <person name="Ju M."/>
            <person name="Zhao R."/>
            <person name="Li G."/>
            <person name="Mu C."/>
            <person name="Tian Q."/>
            <person name="Mei H."/>
            <person name="Zhang T."/>
            <person name="Gao T."/>
            <person name="Zhang H."/>
        </authorList>
    </citation>
    <scope>NUCLEOTIDE SEQUENCE</scope>
    <source>
        <strain evidence="1">G02</strain>
    </source>
</reference>